<reference evidence="6 7" key="1">
    <citation type="submission" date="2017-07" db="EMBL/GenBank/DDBJ databases">
        <title>A draft genome sequence of Komagataeibacter xylinus LMG 1515.</title>
        <authorList>
            <person name="Skraban J."/>
            <person name="Cleenwerck I."/>
            <person name="Vandamme P."/>
            <person name="Trcek J."/>
        </authorList>
    </citation>
    <scope>NUCLEOTIDE SEQUENCE [LARGE SCALE GENOMIC DNA]</scope>
    <source>
        <strain evidence="6 7">LMG 1515</strain>
    </source>
</reference>
<dbReference type="AlphaFoldDB" id="A0A318PKN1"/>
<dbReference type="InterPro" id="IPR050406">
    <property type="entry name" value="FGGY_Carb_Kinase"/>
</dbReference>
<gene>
    <name evidence="6" type="ORF">CFR75_10140</name>
</gene>
<feature type="region of interest" description="Disordered" evidence="4">
    <location>
        <begin position="150"/>
        <end position="172"/>
    </location>
</feature>
<proteinExistence type="inferred from homology"/>
<dbReference type="InterPro" id="IPR018484">
    <property type="entry name" value="FGGY_N"/>
</dbReference>
<evidence type="ECO:0000256" key="2">
    <source>
        <dbReference type="ARBA" id="ARBA00022679"/>
    </source>
</evidence>
<evidence type="ECO:0000256" key="3">
    <source>
        <dbReference type="ARBA" id="ARBA00022777"/>
    </source>
</evidence>
<dbReference type="SUPFAM" id="SSF53067">
    <property type="entry name" value="Actin-like ATPase domain"/>
    <property type="match status" value="1"/>
</dbReference>
<dbReference type="PANTHER" id="PTHR43095">
    <property type="entry name" value="SUGAR KINASE"/>
    <property type="match status" value="1"/>
</dbReference>
<keyword evidence="2" id="KW-0808">Transferase</keyword>
<evidence type="ECO:0000313" key="7">
    <source>
        <dbReference type="Proteomes" id="UP000248257"/>
    </source>
</evidence>
<dbReference type="Gene3D" id="3.30.420.40">
    <property type="match status" value="1"/>
</dbReference>
<accession>A0A318PKN1</accession>
<dbReference type="InterPro" id="IPR043129">
    <property type="entry name" value="ATPase_NBD"/>
</dbReference>
<dbReference type="GO" id="GO:0005975">
    <property type="term" value="P:carbohydrate metabolic process"/>
    <property type="evidence" value="ECO:0007669"/>
    <property type="project" value="InterPro"/>
</dbReference>
<dbReference type="Proteomes" id="UP000248257">
    <property type="component" value="Unassembled WGS sequence"/>
</dbReference>
<keyword evidence="7" id="KW-1185">Reference proteome</keyword>
<evidence type="ECO:0000259" key="5">
    <source>
        <dbReference type="Pfam" id="PF00370"/>
    </source>
</evidence>
<protein>
    <recommendedName>
        <fullName evidence="5">Carbohydrate kinase FGGY N-terminal domain-containing protein</fullName>
    </recommendedName>
</protein>
<dbReference type="Pfam" id="PF00370">
    <property type="entry name" value="FGGY_N"/>
    <property type="match status" value="1"/>
</dbReference>
<comment type="caution">
    <text evidence="6">The sequence shown here is derived from an EMBL/GenBank/DDBJ whole genome shotgun (WGS) entry which is preliminary data.</text>
</comment>
<comment type="similarity">
    <text evidence="1">Belongs to the FGGY kinase family.</text>
</comment>
<evidence type="ECO:0000256" key="4">
    <source>
        <dbReference type="SAM" id="MobiDB-lite"/>
    </source>
</evidence>
<evidence type="ECO:0000256" key="1">
    <source>
        <dbReference type="ARBA" id="ARBA00009156"/>
    </source>
</evidence>
<feature type="domain" description="Carbohydrate kinase FGGY N-terminal" evidence="5">
    <location>
        <begin position="4"/>
        <end position="112"/>
    </location>
</feature>
<evidence type="ECO:0000313" key="6">
    <source>
        <dbReference type="EMBL" id="PYD56555.1"/>
    </source>
</evidence>
<organism evidence="6 7">
    <name type="scientific">Komagataeibacter xylinus</name>
    <name type="common">Gluconacetobacter xylinus</name>
    <dbReference type="NCBI Taxonomy" id="28448"/>
    <lineage>
        <taxon>Bacteria</taxon>
        <taxon>Pseudomonadati</taxon>
        <taxon>Pseudomonadota</taxon>
        <taxon>Alphaproteobacteria</taxon>
        <taxon>Acetobacterales</taxon>
        <taxon>Acetobacteraceae</taxon>
        <taxon>Komagataeibacter</taxon>
    </lineage>
</organism>
<name>A0A318PKN1_KOMXY</name>
<dbReference type="EMBL" id="NKUC01000020">
    <property type="protein sequence ID" value="PYD56555.1"/>
    <property type="molecule type" value="Genomic_DNA"/>
</dbReference>
<sequence length="185" mass="20674">MECVEFERRFPRSQQICSTIAMPGFAAPRLIGAARHEPDIFHATHPVQLPKAWIHYQPCREISEDMPAASGTLWLDMGQREWSDAVLAATDLMSAAMPALMEDTTWAGCIRTVSDAVGHGWSDPVFCAHAHKNNTFSKSGTSYPAIVLSPHHRPDRSDDRHKTVINPKTRPPGNHLQIHFDINCK</sequence>
<dbReference type="PANTHER" id="PTHR43095:SF6">
    <property type="entry name" value="XYLULOSE KINASE"/>
    <property type="match status" value="1"/>
</dbReference>
<dbReference type="GO" id="GO:0016301">
    <property type="term" value="F:kinase activity"/>
    <property type="evidence" value="ECO:0007669"/>
    <property type="project" value="UniProtKB-KW"/>
</dbReference>
<keyword evidence="3" id="KW-0418">Kinase</keyword>